<evidence type="ECO:0000256" key="3">
    <source>
        <dbReference type="PROSITE-ProRule" id="PRU00023"/>
    </source>
</evidence>
<keyword evidence="2 3" id="KW-0040">ANK repeat</keyword>
<dbReference type="InterPro" id="IPR036770">
    <property type="entry name" value="Ankyrin_rpt-contain_sf"/>
</dbReference>
<evidence type="ECO:0000313" key="5">
    <source>
        <dbReference type="Proteomes" id="UP000193144"/>
    </source>
</evidence>
<keyword evidence="1" id="KW-0677">Repeat</keyword>
<sequence>SGNLRLVDEVLKHDTEKDVKNIYGETPLHYASISRSAPLLKLLCESGDFVDAQTKLYATPIRYAILAFAPKEAIQIFEKVLQKAVHKTDAFGHTLLHHAAMHGNRQICEILLDLGANVNA</sequence>
<feature type="non-terminal residue" evidence="4">
    <location>
        <position position="120"/>
    </location>
</feature>
<feature type="repeat" description="ANK" evidence="3">
    <location>
        <begin position="23"/>
        <end position="55"/>
    </location>
</feature>
<dbReference type="SMART" id="SM00248">
    <property type="entry name" value="ANK"/>
    <property type="match status" value="2"/>
</dbReference>
<dbReference type="Pfam" id="PF12796">
    <property type="entry name" value="Ank_2"/>
    <property type="match status" value="1"/>
</dbReference>
<dbReference type="Pfam" id="PF00023">
    <property type="entry name" value="Ank"/>
    <property type="match status" value="1"/>
</dbReference>
<evidence type="ECO:0000256" key="2">
    <source>
        <dbReference type="ARBA" id="ARBA00023043"/>
    </source>
</evidence>
<dbReference type="Gene3D" id="1.25.40.20">
    <property type="entry name" value="Ankyrin repeat-containing domain"/>
    <property type="match status" value="2"/>
</dbReference>
<comment type="caution">
    <text evidence="4">The sequence shown here is derived from an EMBL/GenBank/DDBJ whole genome shotgun (WGS) entry which is preliminary data.</text>
</comment>
<proteinExistence type="predicted"/>
<evidence type="ECO:0000313" key="4">
    <source>
        <dbReference type="EMBL" id="ORY01573.1"/>
    </source>
</evidence>
<dbReference type="PROSITE" id="PS50297">
    <property type="entry name" value="ANK_REP_REGION"/>
    <property type="match status" value="2"/>
</dbReference>
<name>A0A1Y1YU58_9PLEO</name>
<dbReference type="PROSITE" id="PS50088">
    <property type="entry name" value="ANK_REPEAT"/>
    <property type="match status" value="2"/>
</dbReference>
<gene>
    <name evidence="4" type="ORF">BCR34DRAFT_446697</name>
</gene>
<organism evidence="4 5">
    <name type="scientific">Clohesyomyces aquaticus</name>
    <dbReference type="NCBI Taxonomy" id="1231657"/>
    <lineage>
        <taxon>Eukaryota</taxon>
        <taxon>Fungi</taxon>
        <taxon>Dikarya</taxon>
        <taxon>Ascomycota</taxon>
        <taxon>Pezizomycotina</taxon>
        <taxon>Dothideomycetes</taxon>
        <taxon>Pleosporomycetidae</taxon>
        <taxon>Pleosporales</taxon>
        <taxon>Lindgomycetaceae</taxon>
        <taxon>Clohesyomyces</taxon>
    </lineage>
</organism>
<dbReference type="PRINTS" id="PR01415">
    <property type="entry name" value="ANKYRIN"/>
</dbReference>
<evidence type="ECO:0000256" key="1">
    <source>
        <dbReference type="ARBA" id="ARBA00022737"/>
    </source>
</evidence>
<feature type="repeat" description="ANK" evidence="3">
    <location>
        <begin position="91"/>
        <end position="120"/>
    </location>
</feature>
<dbReference type="SUPFAM" id="SSF48403">
    <property type="entry name" value="Ankyrin repeat"/>
    <property type="match status" value="1"/>
</dbReference>
<dbReference type="EMBL" id="MCFA01000168">
    <property type="protein sequence ID" value="ORY01573.1"/>
    <property type="molecule type" value="Genomic_DNA"/>
</dbReference>
<dbReference type="OrthoDB" id="3788289at2759"/>
<accession>A0A1Y1YU58</accession>
<feature type="non-terminal residue" evidence="4">
    <location>
        <position position="1"/>
    </location>
</feature>
<dbReference type="PANTHER" id="PTHR24198:SF165">
    <property type="entry name" value="ANKYRIN REPEAT-CONTAINING PROTEIN-RELATED"/>
    <property type="match status" value="1"/>
</dbReference>
<reference evidence="4 5" key="1">
    <citation type="submission" date="2016-07" db="EMBL/GenBank/DDBJ databases">
        <title>Pervasive Adenine N6-methylation of Active Genes in Fungi.</title>
        <authorList>
            <consortium name="DOE Joint Genome Institute"/>
            <person name="Mondo S.J."/>
            <person name="Dannebaum R.O."/>
            <person name="Kuo R.C."/>
            <person name="Labutti K."/>
            <person name="Haridas S."/>
            <person name="Kuo A."/>
            <person name="Salamov A."/>
            <person name="Ahrendt S.R."/>
            <person name="Lipzen A."/>
            <person name="Sullivan W."/>
            <person name="Andreopoulos W.B."/>
            <person name="Clum A."/>
            <person name="Lindquist E."/>
            <person name="Daum C."/>
            <person name="Ramamoorthy G.K."/>
            <person name="Gryganskyi A."/>
            <person name="Culley D."/>
            <person name="Magnuson J.K."/>
            <person name="James T.Y."/>
            <person name="O'Malley M.A."/>
            <person name="Stajich J.E."/>
            <person name="Spatafora J.W."/>
            <person name="Visel A."/>
            <person name="Grigoriev I.V."/>
        </authorList>
    </citation>
    <scope>NUCLEOTIDE SEQUENCE [LARGE SCALE GENOMIC DNA]</scope>
    <source>
        <strain evidence="4 5">CBS 115471</strain>
    </source>
</reference>
<protein>
    <submittedName>
        <fullName evidence="4">Ankyrin repeat-containing domain protein</fullName>
    </submittedName>
</protein>
<dbReference type="InterPro" id="IPR002110">
    <property type="entry name" value="Ankyrin_rpt"/>
</dbReference>
<dbReference type="AlphaFoldDB" id="A0A1Y1YU58"/>
<dbReference type="Proteomes" id="UP000193144">
    <property type="component" value="Unassembled WGS sequence"/>
</dbReference>
<dbReference type="STRING" id="1231657.A0A1Y1YU58"/>
<keyword evidence="5" id="KW-1185">Reference proteome</keyword>
<dbReference type="PANTHER" id="PTHR24198">
    <property type="entry name" value="ANKYRIN REPEAT AND PROTEIN KINASE DOMAIN-CONTAINING PROTEIN"/>
    <property type="match status" value="1"/>
</dbReference>